<keyword evidence="2 4" id="KW-0813">Transport</keyword>
<dbReference type="PANTHER" id="PTHR13043:SF1">
    <property type="entry name" value="EXOCYST COMPLEX COMPONENT 2"/>
    <property type="match status" value="1"/>
</dbReference>
<evidence type="ECO:0000256" key="1">
    <source>
        <dbReference type="ARBA" id="ARBA00010578"/>
    </source>
</evidence>
<protein>
    <recommendedName>
        <fullName evidence="4">Exocyst complex component SEC5</fullName>
    </recommendedName>
</protein>
<dbReference type="PANTHER" id="PTHR13043">
    <property type="entry name" value="EXOCYST COMPLEX COMPONENT SEC5"/>
    <property type="match status" value="1"/>
</dbReference>
<dbReference type="GO" id="GO:0000145">
    <property type="term" value="C:exocyst"/>
    <property type="evidence" value="ECO:0007669"/>
    <property type="project" value="UniProtKB-UniRule"/>
</dbReference>
<proteinExistence type="inferred from homology"/>
<evidence type="ECO:0000313" key="7">
    <source>
        <dbReference type="Proteomes" id="UP001064489"/>
    </source>
</evidence>
<evidence type="ECO:0000256" key="2">
    <source>
        <dbReference type="ARBA" id="ARBA00022448"/>
    </source>
</evidence>
<reference evidence="6" key="1">
    <citation type="journal article" date="2022" name="Plant J.">
        <title>Strategies of tolerance reflected in two North American maple genomes.</title>
        <authorList>
            <person name="McEvoy S.L."/>
            <person name="Sezen U.U."/>
            <person name="Trouern-Trend A."/>
            <person name="McMahon S.M."/>
            <person name="Schaberg P.G."/>
            <person name="Yang J."/>
            <person name="Wegrzyn J.L."/>
            <person name="Swenson N.G."/>
        </authorList>
    </citation>
    <scope>NUCLEOTIDE SEQUENCE</scope>
    <source>
        <strain evidence="6">91603</strain>
    </source>
</reference>
<dbReference type="GO" id="GO:0006887">
    <property type="term" value="P:exocytosis"/>
    <property type="evidence" value="ECO:0007669"/>
    <property type="project" value="UniProtKB-KW"/>
</dbReference>
<dbReference type="InterPro" id="IPR039481">
    <property type="entry name" value="EXOC2/Sec5_N_dom"/>
</dbReference>
<feature type="domain" description="Exocyst complex component EXOC2/Sec5 N-terminal" evidence="5">
    <location>
        <begin position="171"/>
        <end position="330"/>
    </location>
</feature>
<gene>
    <name evidence="6" type="ORF">LWI28_002118</name>
</gene>
<reference evidence="6" key="2">
    <citation type="submission" date="2023-02" db="EMBL/GenBank/DDBJ databases">
        <authorList>
            <person name="Swenson N.G."/>
            <person name="Wegrzyn J.L."/>
            <person name="Mcevoy S.L."/>
        </authorList>
    </citation>
    <scope>NUCLEOTIDE SEQUENCE</scope>
    <source>
        <strain evidence="6">91603</strain>
        <tissue evidence="6">Leaf</tissue>
    </source>
</reference>
<evidence type="ECO:0000256" key="4">
    <source>
        <dbReference type="RuleBase" id="RU365069"/>
    </source>
</evidence>
<comment type="similarity">
    <text evidence="1 4">Belongs to the SEC5 family.</text>
</comment>
<keyword evidence="7" id="KW-1185">Reference proteome</keyword>
<comment type="subunit">
    <text evidence="4">Component of the exocyst complex.</text>
</comment>
<dbReference type="InterPro" id="IPR029175">
    <property type="entry name" value="EXOC2/Sec5"/>
</dbReference>
<sequence>MGNVLSSLPSLGGKSYTNLLKSRGSNLSTGLSSIPVLGDNPSMAGVCGLLPHEVSSPPYVVISLGGPIMKSLASLLPREVSHHPPVVVSLSGPIMESLHSSDPSKFVKRLLREHRISSFLVMQSESSLTDSHANLGFVKVVVASWPYYVEVEVSDLNKVDQRWVNGWVCRCALFKAKLFLSRVHQDTSGADLESGALGLKTDLKGWTQQRKQSVKDHFDCFVSCKTTIDGILVYIESKLKRIEDDPEGSETSHLFNMMHLFNLMQVVNSRASCVFEPLFERQAQTEKIKYVQVMLQRFRTLFNLPSTIRGSISKGEYDLAVREYNKAKSIGLPSHDDLLFY</sequence>
<evidence type="ECO:0000313" key="6">
    <source>
        <dbReference type="EMBL" id="KAI9184884.1"/>
    </source>
</evidence>
<dbReference type="Proteomes" id="UP001064489">
    <property type="component" value="Chromosome 3"/>
</dbReference>
<organism evidence="6 7">
    <name type="scientific">Acer negundo</name>
    <name type="common">Box elder</name>
    <dbReference type="NCBI Taxonomy" id="4023"/>
    <lineage>
        <taxon>Eukaryota</taxon>
        <taxon>Viridiplantae</taxon>
        <taxon>Streptophyta</taxon>
        <taxon>Embryophyta</taxon>
        <taxon>Tracheophyta</taxon>
        <taxon>Spermatophyta</taxon>
        <taxon>Magnoliopsida</taxon>
        <taxon>eudicotyledons</taxon>
        <taxon>Gunneridae</taxon>
        <taxon>Pentapetalae</taxon>
        <taxon>rosids</taxon>
        <taxon>malvids</taxon>
        <taxon>Sapindales</taxon>
        <taxon>Sapindaceae</taxon>
        <taxon>Hippocastanoideae</taxon>
        <taxon>Acereae</taxon>
        <taxon>Acer</taxon>
    </lineage>
</organism>
<dbReference type="Pfam" id="PF15469">
    <property type="entry name" value="Sec5"/>
    <property type="match status" value="1"/>
</dbReference>
<name>A0AAD5J380_ACENE</name>
<comment type="caution">
    <text evidence="6">The sequence shown here is derived from an EMBL/GenBank/DDBJ whole genome shotgun (WGS) entry which is preliminary data.</text>
</comment>
<evidence type="ECO:0000256" key="3">
    <source>
        <dbReference type="ARBA" id="ARBA00022483"/>
    </source>
</evidence>
<keyword evidence="4" id="KW-0653">Protein transport</keyword>
<dbReference type="AlphaFoldDB" id="A0AAD5J380"/>
<accession>A0AAD5J380</accession>
<dbReference type="GO" id="GO:0015031">
    <property type="term" value="P:protein transport"/>
    <property type="evidence" value="ECO:0007669"/>
    <property type="project" value="UniProtKB-KW"/>
</dbReference>
<comment type="function">
    <text evidence="4">Component of the exocyst complex involved in the docking of exocytic vesicles with fusion sites on the plasma membrane.</text>
</comment>
<evidence type="ECO:0000259" key="5">
    <source>
        <dbReference type="Pfam" id="PF15469"/>
    </source>
</evidence>
<dbReference type="EMBL" id="JAJSOW010000100">
    <property type="protein sequence ID" value="KAI9184884.1"/>
    <property type="molecule type" value="Genomic_DNA"/>
</dbReference>
<keyword evidence="3 4" id="KW-0268">Exocytosis</keyword>
<dbReference type="GO" id="GO:0006893">
    <property type="term" value="P:Golgi to plasma membrane transport"/>
    <property type="evidence" value="ECO:0007669"/>
    <property type="project" value="UniProtKB-UniRule"/>
</dbReference>